<dbReference type="Pfam" id="PF13181">
    <property type="entry name" value="TPR_8"/>
    <property type="match status" value="1"/>
</dbReference>
<feature type="repeat" description="TPR" evidence="3">
    <location>
        <begin position="545"/>
        <end position="578"/>
    </location>
</feature>
<reference evidence="6" key="2">
    <citation type="journal article" date="2021" name="Microbiome">
        <title>Successional dynamics and alternative stable states in a saline activated sludge microbial community over 9 years.</title>
        <authorList>
            <person name="Wang Y."/>
            <person name="Ye J."/>
            <person name="Ju F."/>
            <person name="Liu L."/>
            <person name="Boyd J.A."/>
            <person name="Deng Y."/>
            <person name="Parks D.H."/>
            <person name="Jiang X."/>
            <person name="Yin X."/>
            <person name="Woodcroft B.J."/>
            <person name="Tyson G.W."/>
            <person name="Hugenholtz P."/>
            <person name="Polz M.F."/>
            <person name="Zhang T."/>
        </authorList>
    </citation>
    <scope>NUCLEOTIDE SEQUENCE</scope>
    <source>
        <strain evidence="6">HKST-UBA01</strain>
    </source>
</reference>
<feature type="transmembrane region" description="Helical" evidence="5">
    <location>
        <begin position="190"/>
        <end position="221"/>
    </location>
</feature>
<feature type="non-terminal residue" evidence="6">
    <location>
        <position position="728"/>
    </location>
</feature>
<feature type="compositionally biased region" description="Basic and acidic residues" evidence="4">
    <location>
        <begin position="442"/>
        <end position="454"/>
    </location>
</feature>
<evidence type="ECO:0000313" key="6">
    <source>
        <dbReference type="EMBL" id="MCA9729339.1"/>
    </source>
</evidence>
<feature type="transmembrane region" description="Helical" evidence="5">
    <location>
        <begin position="12"/>
        <end position="33"/>
    </location>
</feature>
<feature type="transmembrane region" description="Helical" evidence="5">
    <location>
        <begin position="112"/>
        <end position="133"/>
    </location>
</feature>
<dbReference type="PANTHER" id="PTHR44395">
    <property type="match status" value="1"/>
</dbReference>
<dbReference type="SUPFAM" id="SSF48452">
    <property type="entry name" value="TPR-like"/>
    <property type="match status" value="1"/>
</dbReference>
<dbReference type="Gene3D" id="1.25.40.10">
    <property type="entry name" value="Tetratricopeptide repeat domain"/>
    <property type="match status" value="2"/>
</dbReference>
<organism evidence="6 7">
    <name type="scientific">Eiseniibacteriota bacterium</name>
    <dbReference type="NCBI Taxonomy" id="2212470"/>
    <lineage>
        <taxon>Bacteria</taxon>
        <taxon>Candidatus Eiseniibacteriota</taxon>
    </lineage>
</organism>
<dbReference type="InterPro" id="IPR011990">
    <property type="entry name" value="TPR-like_helical_dom_sf"/>
</dbReference>
<feature type="transmembrane region" description="Helical" evidence="5">
    <location>
        <begin position="233"/>
        <end position="251"/>
    </location>
</feature>
<proteinExistence type="predicted"/>
<keyword evidence="5" id="KW-0812">Transmembrane</keyword>
<protein>
    <submittedName>
        <fullName evidence="6">Tetratricopeptide repeat protein</fullName>
    </submittedName>
</protein>
<dbReference type="EMBL" id="JAGQHR010000655">
    <property type="protein sequence ID" value="MCA9729339.1"/>
    <property type="molecule type" value="Genomic_DNA"/>
</dbReference>
<evidence type="ECO:0000256" key="3">
    <source>
        <dbReference type="PROSITE-ProRule" id="PRU00339"/>
    </source>
</evidence>
<feature type="transmembrane region" description="Helical" evidence="5">
    <location>
        <begin position="465"/>
        <end position="488"/>
    </location>
</feature>
<evidence type="ECO:0000256" key="4">
    <source>
        <dbReference type="SAM" id="MobiDB-lite"/>
    </source>
</evidence>
<keyword evidence="1" id="KW-0677">Repeat</keyword>
<dbReference type="PANTHER" id="PTHR44395:SF1">
    <property type="entry name" value="PROTEIN O-MANNOSYL-TRANSFERASE TMTC3"/>
    <property type="match status" value="1"/>
</dbReference>
<dbReference type="Pfam" id="PF13432">
    <property type="entry name" value="TPR_16"/>
    <property type="match status" value="2"/>
</dbReference>
<accession>A0A956M1G9</accession>
<feature type="compositionally biased region" description="Low complexity" evidence="4">
    <location>
        <begin position="427"/>
        <end position="441"/>
    </location>
</feature>
<evidence type="ECO:0000256" key="5">
    <source>
        <dbReference type="SAM" id="Phobius"/>
    </source>
</evidence>
<gene>
    <name evidence="6" type="ORF">KC729_16745</name>
</gene>
<comment type="caution">
    <text evidence="6">The sequence shown here is derived from an EMBL/GenBank/DDBJ whole genome shotgun (WGS) entry which is preliminary data.</text>
</comment>
<feature type="transmembrane region" description="Helical" evidence="5">
    <location>
        <begin position="302"/>
        <end position="324"/>
    </location>
</feature>
<keyword evidence="5" id="KW-1133">Transmembrane helix</keyword>
<feature type="repeat" description="TPR" evidence="3">
    <location>
        <begin position="647"/>
        <end position="680"/>
    </location>
</feature>
<dbReference type="InterPro" id="IPR013105">
    <property type="entry name" value="TPR_2"/>
</dbReference>
<dbReference type="PROSITE" id="PS50005">
    <property type="entry name" value="TPR"/>
    <property type="match status" value="6"/>
</dbReference>
<dbReference type="Proteomes" id="UP000697710">
    <property type="component" value="Unassembled WGS sequence"/>
</dbReference>
<dbReference type="InterPro" id="IPR019734">
    <property type="entry name" value="TPR_rpt"/>
</dbReference>
<dbReference type="AlphaFoldDB" id="A0A956M1G9"/>
<feature type="region of interest" description="Disordered" evidence="4">
    <location>
        <begin position="393"/>
        <end position="455"/>
    </location>
</feature>
<feature type="transmembrane region" description="Helical" evidence="5">
    <location>
        <begin position="84"/>
        <end position="105"/>
    </location>
</feature>
<dbReference type="SMART" id="SM00028">
    <property type="entry name" value="TPR"/>
    <property type="match status" value="6"/>
</dbReference>
<name>A0A956M1G9_UNCEI</name>
<evidence type="ECO:0000256" key="1">
    <source>
        <dbReference type="ARBA" id="ARBA00022737"/>
    </source>
</evidence>
<reference evidence="6" key="1">
    <citation type="submission" date="2020-04" db="EMBL/GenBank/DDBJ databases">
        <authorList>
            <person name="Zhang T."/>
        </authorList>
    </citation>
    <scope>NUCLEOTIDE SEQUENCE</scope>
    <source>
        <strain evidence="6">HKST-UBA01</strain>
    </source>
</reference>
<dbReference type="PROSITE" id="PS50293">
    <property type="entry name" value="TPR_REGION"/>
    <property type="match status" value="4"/>
</dbReference>
<evidence type="ECO:0000313" key="7">
    <source>
        <dbReference type="Proteomes" id="UP000697710"/>
    </source>
</evidence>
<feature type="repeat" description="TPR" evidence="3">
    <location>
        <begin position="579"/>
        <end position="612"/>
    </location>
</feature>
<dbReference type="Pfam" id="PF07719">
    <property type="entry name" value="TPR_2"/>
    <property type="match status" value="1"/>
</dbReference>
<feature type="repeat" description="TPR" evidence="3">
    <location>
        <begin position="511"/>
        <end position="544"/>
    </location>
</feature>
<sequence length="728" mass="80189">MGTWSKKVWVRGALLVALTIVAYWPALHAGYIWDDDAYVLQNLTLRSLDGLRRIWFEVGAVPQYYPLVHTTFWIEYHLWHLAPAGFHSVNVLLHGLSAIVLWRLLDRAGLRSAWFVAAVFALHPVHVESVAWITERKNVLSGLFYLGSLTMFARYFGLLSEGREGVGSEGSPATDSPAPAEGSTPATLRLFVLGCLLYVGALLSKSVTCTLPVVLGLLLWWKHGRVHWRQVSQLGVLLLIGALSGALTVWVERTVVGAEGDEFALTVADRLLVAGRAAWFYAGKLLWPHPLVFNYPRWVLDPHSIVQLLFPLATVAVLAVLWFGRTRWGRGPLVAVLCFLVTLAPALGFFDVYPMRYSFVADHFQYLASIGLLTAYVEGARRLLIGDWRRGSTAHPSPVGSQADVEGAGWQRPDGGSVARRTDTDRVTGPPTDTDVVTGPRTDADRVTGTRTDTDVVTGPPRVGILPSSIATVIGAVVLVILGGLTFAQSRIYHDLDSLWGDTLRKNPASWMAHHNLGIELSNRGELEAAVEHFQKAIALAPDHYKAMNSLGLTLVKLGRFDEAAAQYEAALRINPNYSNGYYSLGALRQQQGRYAEAETAYESALLVRPSHLWARYSLGVVLRRQGRTDEAIDALTQVLRSDPGFWEAHLSLGLIYHDQKRLDEAVAEYQETLRLHPESAAAHHGLGAAFVSLGRIEDAAEHFAAAVALDPNLSEARHNLDLINRYL</sequence>
<feature type="repeat" description="TPR" evidence="3">
    <location>
        <begin position="613"/>
        <end position="646"/>
    </location>
</feature>
<feature type="transmembrane region" description="Helical" evidence="5">
    <location>
        <begin position="331"/>
        <end position="350"/>
    </location>
</feature>
<evidence type="ECO:0000256" key="2">
    <source>
        <dbReference type="ARBA" id="ARBA00022803"/>
    </source>
</evidence>
<keyword evidence="5" id="KW-0472">Membrane</keyword>
<keyword evidence="2 3" id="KW-0802">TPR repeat</keyword>
<feature type="repeat" description="TPR" evidence="3">
    <location>
        <begin position="681"/>
        <end position="714"/>
    </location>
</feature>